<gene>
    <name evidence="2" type="ORF">ACFFF7_07750</name>
</gene>
<sequence length="199" mass="20328">MASKSPTASTAKTARKAPAKKATTKASAAKASAAKAAASGTTEAKAKFTKAIEEARAGAQALTKEAQAKAGVYKDQLSAKSTDWVADAKDMAGQAKDRAGELAKDGKAKTSDAIASLGKIVADNAGTIDEKLGARYGDYARTAARTMQETAAKIEAKDINELGDDAKEFVRKSPGLAIGIAAVAGFLISRLFKGSSSND</sequence>
<evidence type="ECO:0000256" key="1">
    <source>
        <dbReference type="SAM" id="MobiDB-lite"/>
    </source>
</evidence>
<dbReference type="RefSeq" id="WP_379480795.1">
    <property type="nucleotide sequence ID" value="NZ_JBHLTL010000004.1"/>
</dbReference>
<feature type="region of interest" description="Disordered" evidence="1">
    <location>
        <begin position="1"/>
        <end position="45"/>
    </location>
</feature>
<comment type="caution">
    <text evidence="2">The sequence shown here is derived from an EMBL/GenBank/DDBJ whole genome shotgun (WGS) entry which is preliminary data.</text>
</comment>
<dbReference type="EMBL" id="JBHLTL010000004">
    <property type="protein sequence ID" value="MFC0589303.1"/>
    <property type="molecule type" value="Genomic_DNA"/>
</dbReference>
<protein>
    <recommendedName>
        <fullName evidence="4">DUF883 domain-containing protein</fullName>
    </recommendedName>
</protein>
<feature type="compositionally biased region" description="Low complexity" evidence="1">
    <location>
        <begin position="24"/>
        <end position="43"/>
    </location>
</feature>
<evidence type="ECO:0008006" key="4">
    <source>
        <dbReference type="Google" id="ProtNLM"/>
    </source>
</evidence>
<reference evidence="2 3" key="1">
    <citation type="submission" date="2024-09" db="EMBL/GenBank/DDBJ databases">
        <authorList>
            <person name="Sun Q."/>
            <person name="Mori K."/>
        </authorList>
    </citation>
    <scope>NUCLEOTIDE SEQUENCE [LARGE SCALE GENOMIC DNA]</scope>
    <source>
        <strain evidence="2 3">NCAIM B.02537</strain>
    </source>
</reference>
<feature type="compositionally biased region" description="Basic residues" evidence="1">
    <location>
        <begin position="13"/>
        <end position="23"/>
    </location>
</feature>
<feature type="compositionally biased region" description="Low complexity" evidence="1">
    <location>
        <begin position="1"/>
        <end position="12"/>
    </location>
</feature>
<keyword evidence="3" id="KW-1185">Reference proteome</keyword>
<proteinExistence type="predicted"/>
<evidence type="ECO:0000313" key="2">
    <source>
        <dbReference type="EMBL" id="MFC0589303.1"/>
    </source>
</evidence>
<organism evidence="2 3">
    <name type="scientific">Novosphingobium aquiterrae</name>
    <dbReference type="NCBI Taxonomy" id="624388"/>
    <lineage>
        <taxon>Bacteria</taxon>
        <taxon>Pseudomonadati</taxon>
        <taxon>Pseudomonadota</taxon>
        <taxon>Alphaproteobacteria</taxon>
        <taxon>Sphingomonadales</taxon>
        <taxon>Sphingomonadaceae</taxon>
        <taxon>Novosphingobium</taxon>
    </lineage>
</organism>
<evidence type="ECO:0000313" key="3">
    <source>
        <dbReference type="Proteomes" id="UP001589943"/>
    </source>
</evidence>
<accession>A0ABV6PJT6</accession>
<name>A0ABV6PJT6_9SPHN</name>
<dbReference type="Proteomes" id="UP001589943">
    <property type="component" value="Unassembled WGS sequence"/>
</dbReference>